<keyword evidence="11" id="KW-0443">Lipid metabolism</keyword>
<evidence type="ECO:0000256" key="8">
    <source>
        <dbReference type="ARBA" id="ARBA00022798"/>
    </source>
</evidence>
<evidence type="ECO:0000256" key="7">
    <source>
        <dbReference type="ARBA" id="ARBA00022692"/>
    </source>
</evidence>
<keyword evidence="13" id="KW-0012">Acyltransferase</keyword>
<evidence type="ECO:0000256" key="4">
    <source>
        <dbReference type="ARBA" id="ARBA00005420"/>
    </source>
</evidence>
<keyword evidence="7 14" id="KW-0812">Transmembrane</keyword>
<keyword evidence="5" id="KW-0444">Lipid biosynthesis</keyword>
<dbReference type="EMBL" id="GL376601">
    <property type="status" value="NOT_ANNOTATED_CDS"/>
    <property type="molecule type" value="Genomic_DNA"/>
</dbReference>
<evidence type="ECO:0000256" key="6">
    <source>
        <dbReference type="ARBA" id="ARBA00022679"/>
    </source>
</evidence>
<dbReference type="InterPro" id="IPR007130">
    <property type="entry name" value="DAGAT"/>
</dbReference>
<dbReference type="PANTHER" id="PTHR12317">
    <property type="entry name" value="DIACYLGLYCEROL O-ACYLTRANSFERASE"/>
    <property type="match status" value="1"/>
</dbReference>
<keyword evidence="8" id="KW-0319">Glycerol metabolism</keyword>
<evidence type="ECO:0000256" key="5">
    <source>
        <dbReference type="ARBA" id="ARBA00022516"/>
    </source>
</evidence>
<evidence type="ECO:0000256" key="13">
    <source>
        <dbReference type="ARBA" id="ARBA00023315"/>
    </source>
</evidence>
<dbReference type="EC" id="2.3.1.-" evidence="14"/>
<evidence type="ECO:0000256" key="9">
    <source>
        <dbReference type="ARBA" id="ARBA00022824"/>
    </source>
</evidence>
<evidence type="ECO:0000256" key="11">
    <source>
        <dbReference type="ARBA" id="ARBA00023098"/>
    </source>
</evidence>
<evidence type="ECO:0000256" key="12">
    <source>
        <dbReference type="ARBA" id="ARBA00023136"/>
    </source>
</evidence>
<comment type="pathway">
    <text evidence="3">Lipid metabolism.</text>
</comment>
<dbReference type="Proteomes" id="UP000019132">
    <property type="component" value="Unassembled WGS sequence"/>
</dbReference>
<keyword evidence="10 14" id="KW-1133">Transmembrane helix</keyword>
<dbReference type="EnsemblProtists" id="PYU1_T012171">
    <property type="protein sequence ID" value="PYU1_T012171"/>
    <property type="gene ID" value="PYU1_G012145"/>
</dbReference>
<dbReference type="HOGENOM" id="CLU_023995_2_1_1"/>
<accession>K3X4M2</accession>
<dbReference type="VEuPathDB" id="FungiDB:PYU1_G012145"/>
<evidence type="ECO:0000256" key="3">
    <source>
        <dbReference type="ARBA" id="ARBA00005189"/>
    </source>
</evidence>
<protein>
    <recommendedName>
        <fullName evidence="14">Acyltransferase</fullName>
        <ecNumber evidence="14">2.3.1.-</ecNumber>
    </recommendedName>
</protein>
<name>K3X4M2_GLOUD</name>
<comment type="pathway">
    <text evidence="2">Glycerolipid metabolism; triacylglycerol biosynthesis.</text>
</comment>
<organism evidence="15 16">
    <name type="scientific">Globisporangium ultimum (strain ATCC 200006 / CBS 805.95 / DAOM BR144)</name>
    <name type="common">Pythium ultimum</name>
    <dbReference type="NCBI Taxonomy" id="431595"/>
    <lineage>
        <taxon>Eukaryota</taxon>
        <taxon>Sar</taxon>
        <taxon>Stramenopiles</taxon>
        <taxon>Oomycota</taxon>
        <taxon>Peronosporomycetes</taxon>
        <taxon>Pythiales</taxon>
        <taxon>Pythiaceae</taxon>
        <taxon>Globisporangium</taxon>
    </lineage>
</organism>
<evidence type="ECO:0000256" key="10">
    <source>
        <dbReference type="ARBA" id="ARBA00022989"/>
    </source>
</evidence>
<dbReference type="CDD" id="cd07987">
    <property type="entry name" value="LPLAT_MGAT-like"/>
    <property type="match status" value="1"/>
</dbReference>
<keyword evidence="16" id="KW-1185">Reference proteome</keyword>
<dbReference type="eggNOG" id="KOG0831">
    <property type="taxonomic scope" value="Eukaryota"/>
</dbReference>
<comment type="similarity">
    <text evidence="4 14">Belongs to the diacylglycerol acyltransferase family.</text>
</comment>
<evidence type="ECO:0000256" key="14">
    <source>
        <dbReference type="RuleBase" id="RU367023"/>
    </source>
</evidence>
<dbReference type="GO" id="GO:0004144">
    <property type="term" value="F:diacylglycerol O-acyltransferase activity"/>
    <property type="evidence" value="ECO:0007669"/>
    <property type="project" value="TreeGrafter"/>
</dbReference>
<sequence>MTAATEKEPLVALAAASESVSDVGTVGTAKAFEYVPPPYYDARSRTPEWLQLCITWVFNFVVIHYNLWVVPFLVLFYYLYQHGYWVFIVALVALYIPSFIDGSERTGNGRPWKGLRASQLWHCCSRLLKLKIVREQELDPSKRYIFGFHPHGIIVFSRIATFGGSWEKVFPNIAARLLGASAVFYVPLAREICLWLHAVDASRSTAEKVLKSGKSILVYPGGVPEIFLTEPDSKENKIMLKSRLGFVKLAIRHGAELVPVFIFGEKWFYNVWTPPPKAVAFFRKVLKIPIIVFWGSFLWMPKRLPKGKSYGIVYGKPIPATLNPEPSDEEVQALHAQYVAEVERIFEQYKVKFGYDADETLVVFFD</sequence>
<reference evidence="16" key="1">
    <citation type="journal article" date="2010" name="Genome Biol.">
        <title>Genome sequence of the necrotrophic plant pathogen Pythium ultimum reveals original pathogenicity mechanisms and effector repertoire.</title>
        <authorList>
            <person name="Levesque C.A."/>
            <person name="Brouwer H."/>
            <person name="Cano L."/>
            <person name="Hamilton J.P."/>
            <person name="Holt C."/>
            <person name="Huitema E."/>
            <person name="Raffaele S."/>
            <person name="Robideau G.P."/>
            <person name="Thines M."/>
            <person name="Win J."/>
            <person name="Zerillo M.M."/>
            <person name="Beakes G.W."/>
            <person name="Boore J.L."/>
            <person name="Busam D."/>
            <person name="Dumas B."/>
            <person name="Ferriera S."/>
            <person name="Fuerstenberg S.I."/>
            <person name="Gachon C.M."/>
            <person name="Gaulin E."/>
            <person name="Govers F."/>
            <person name="Grenville-Briggs L."/>
            <person name="Horner N."/>
            <person name="Hostetler J."/>
            <person name="Jiang R.H."/>
            <person name="Johnson J."/>
            <person name="Krajaejun T."/>
            <person name="Lin H."/>
            <person name="Meijer H.J."/>
            <person name="Moore B."/>
            <person name="Morris P."/>
            <person name="Phuntmart V."/>
            <person name="Puiu D."/>
            <person name="Shetty J."/>
            <person name="Stajich J.E."/>
            <person name="Tripathy S."/>
            <person name="Wawra S."/>
            <person name="van West P."/>
            <person name="Whitty B.R."/>
            <person name="Coutinho P.M."/>
            <person name="Henrissat B."/>
            <person name="Martin F."/>
            <person name="Thomas P.D."/>
            <person name="Tyler B.M."/>
            <person name="De Vries R.P."/>
            <person name="Kamoun S."/>
            <person name="Yandell M."/>
            <person name="Tisserat N."/>
            <person name="Buell C.R."/>
        </authorList>
    </citation>
    <scope>NUCLEOTIDE SEQUENCE</scope>
    <source>
        <strain evidence="16">DAOM:BR144</strain>
    </source>
</reference>
<dbReference type="AlphaFoldDB" id="K3X4M2"/>
<evidence type="ECO:0000313" key="16">
    <source>
        <dbReference type="Proteomes" id="UP000019132"/>
    </source>
</evidence>
<dbReference type="GO" id="GO:0005789">
    <property type="term" value="C:endoplasmic reticulum membrane"/>
    <property type="evidence" value="ECO:0007669"/>
    <property type="project" value="UniProtKB-SubCell"/>
</dbReference>
<comment type="subcellular location">
    <subcellularLocation>
        <location evidence="1 14">Endoplasmic reticulum membrane</location>
        <topology evidence="1 14">Multi-pass membrane protein</topology>
    </subcellularLocation>
</comment>
<dbReference type="OMA" id="FAVMHYF"/>
<reference evidence="15" key="3">
    <citation type="submission" date="2015-02" db="UniProtKB">
        <authorList>
            <consortium name="EnsemblProtists"/>
        </authorList>
    </citation>
    <scope>IDENTIFICATION</scope>
    <source>
        <strain evidence="15">DAOM BR144</strain>
    </source>
</reference>
<proteinExistence type="inferred from homology"/>
<keyword evidence="9 14" id="KW-0256">Endoplasmic reticulum</keyword>
<feature type="transmembrane region" description="Helical" evidence="14">
    <location>
        <begin position="84"/>
        <end position="100"/>
    </location>
</feature>
<dbReference type="STRING" id="431595.K3X4M2"/>
<keyword evidence="12 14" id="KW-0472">Membrane</keyword>
<evidence type="ECO:0000256" key="2">
    <source>
        <dbReference type="ARBA" id="ARBA00004771"/>
    </source>
</evidence>
<dbReference type="Pfam" id="PF03982">
    <property type="entry name" value="DAGAT"/>
    <property type="match status" value="1"/>
</dbReference>
<keyword evidence="6 14" id="KW-0808">Transferase</keyword>
<dbReference type="InParanoid" id="K3X4M2"/>
<dbReference type="GO" id="GO:0006071">
    <property type="term" value="P:glycerol metabolic process"/>
    <property type="evidence" value="ECO:0007669"/>
    <property type="project" value="UniProtKB-KW"/>
</dbReference>
<feature type="transmembrane region" description="Helical" evidence="14">
    <location>
        <begin position="53"/>
        <end position="78"/>
    </location>
</feature>
<dbReference type="GO" id="GO:0019432">
    <property type="term" value="P:triglyceride biosynthetic process"/>
    <property type="evidence" value="ECO:0007669"/>
    <property type="project" value="TreeGrafter"/>
</dbReference>
<dbReference type="PANTHER" id="PTHR12317:SF0">
    <property type="entry name" value="ACYLTRANSFERASE"/>
    <property type="match status" value="1"/>
</dbReference>
<evidence type="ECO:0000313" key="15">
    <source>
        <dbReference type="EnsemblProtists" id="PYU1_T012171"/>
    </source>
</evidence>
<dbReference type="SUPFAM" id="SSF69593">
    <property type="entry name" value="Glycerol-3-phosphate (1)-acyltransferase"/>
    <property type="match status" value="1"/>
</dbReference>
<reference evidence="16" key="2">
    <citation type="submission" date="2010-04" db="EMBL/GenBank/DDBJ databases">
        <authorList>
            <person name="Buell R."/>
            <person name="Hamilton J."/>
            <person name="Hostetler J."/>
        </authorList>
    </citation>
    <scope>NUCLEOTIDE SEQUENCE [LARGE SCALE GENOMIC DNA]</scope>
    <source>
        <strain evidence="16">DAOM:BR144</strain>
    </source>
</reference>
<evidence type="ECO:0000256" key="1">
    <source>
        <dbReference type="ARBA" id="ARBA00004477"/>
    </source>
</evidence>